<keyword evidence="4 6" id="KW-1133">Transmembrane helix</keyword>
<feature type="transmembrane region" description="Helical" evidence="6">
    <location>
        <begin position="47"/>
        <end position="69"/>
    </location>
</feature>
<comment type="caution">
    <text evidence="8">The sequence shown here is derived from an EMBL/GenBank/DDBJ whole genome shotgun (WGS) entry which is preliminary data.</text>
</comment>
<sequence>MAILISSIALFGLSLFDIQQRYREIAIRKVHGATHKEILLLLLKKYIIILAMSFLIAISISYWGITIYLKDFAYKANISSWLFIIAAIIISLISILTLVYQVKKAARQNPAEVIKSE</sequence>
<dbReference type="Pfam" id="PF02687">
    <property type="entry name" value="FtsX"/>
    <property type="match status" value="1"/>
</dbReference>
<dbReference type="AlphaFoldDB" id="K1V752"/>
<evidence type="ECO:0000256" key="6">
    <source>
        <dbReference type="SAM" id="Phobius"/>
    </source>
</evidence>
<evidence type="ECO:0000256" key="3">
    <source>
        <dbReference type="ARBA" id="ARBA00022692"/>
    </source>
</evidence>
<evidence type="ECO:0000256" key="4">
    <source>
        <dbReference type="ARBA" id="ARBA00022989"/>
    </source>
</evidence>
<dbReference type="InterPro" id="IPR003838">
    <property type="entry name" value="ABC3_permease_C"/>
</dbReference>
<keyword evidence="5 6" id="KW-0472">Membrane</keyword>
<evidence type="ECO:0000256" key="1">
    <source>
        <dbReference type="ARBA" id="ARBA00004651"/>
    </source>
</evidence>
<reference evidence="8" key="1">
    <citation type="journal article" date="2013" name="Environ. Microbiol.">
        <title>Microbiota from the distal guts of lean and obese adolescents exhibit partial functional redundancy besides clear differences in community structure.</title>
        <authorList>
            <person name="Ferrer M."/>
            <person name="Ruiz A."/>
            <person name="Lanza F."/>
            <person name="Haange S.B."/>
            <person name="Oberbach A."/>
            <person name="Till H."/>
            <person name="Bargiela R."/>
            <person name="Campoy C."/>
            <person name="Segura M.T."/>
            <person name="Richter M."/>
            <person name="von Bergen M."/>
            <person name="Seifert J."/>
            <person name="Suarez A."/>
        </authorList>
    </citation>
    <scope>NUCLEOTIDE SEQUENCE</scope>
</reference>
<evidence type="ECO:0000259" key="7">
    <source>
        <dbReference type="Pfam" id="PF02687"/>
    </source>
</evidence>
<dbReference type="GO" id="GO:0005886">
    <property type="term" value="C:plasma membrane"/>
    <property type="evidence" value="ECO:0007669"/>
    <property type="project" value="UniProtKB-SubCell"/>
</dbReference>
<feature type="transmembrane region" description="Helical" evidence="6">
    <location>
        <begin position="81"/>
        <end position="100"/>
    </location>
</feature>
<accession>K1V752</accession>
<name>K1V752_9ZZZZ</name>
<feature type="domain" description="ABC3 transporter permease C-terminal" evidence="7">
    <location>
        <begin position="1"/>
        <end position="110"/>
    </location>
</feature>
<gene>
    <name evidence="8" type="ORF">LEA_02122</name>
</gene>
<dbReference type="InterPro" id="IPR050250">
    <property type="entry name" value="Macrolide_Exporter_MacB"/>
</dbReference>
<keyword evidence="3 6" id="KW-0812">Transmembrane</keyword>
<evidence type="ECO:0000313" key="8">
    <source>
        <dbReference type="EMBL" id="EKC79741.1"/>
    </source>
</evidence>
<protein>
    <submittedName>
        <fullName evidence="8">ABC transporter permease</fullName>
    </submittedName>
</protein>
<dbReference type="PANTHER" id="PTHR30572">
    <property type="entry name" value="MEMBRANE COMPONENT OF TRANSPORTER-RELATED"/>
    <property type="match status" value="1"/>
</dbReference>
<dbReference type="GO" id="GO:0022857">
    <property type="term" value="F:transmembrane transporter activity"/>
    <property type="evidence" value="ECO:0007669"/>
    <property type="project" value="TreeGrafter"/>
</dbReference>
<evidence type="ECO:0000256" key="5">
    <source>
        <dbReference type="ARBA" id="ARBA00023136"/>
    </source>
</evidence>
<dbReference type="EMBL" id="AJWY01001467">
    <property type="protein sequence ID" value="EKC79741.1"/>
    <property type="molecule type" value="Genomic_DNA"/>
</dbReference>
<organism evidence="8">
    <name type="scientific">human gut metagenome</name>
    <dbReference type="NCBI Taxonomy" id="408170"/>
    <lineage>
        <taxon>unclassified sequences</taxon>
        <taxon>metagenomes</taxon>
        <taxon>organismal metagenomes</taxon>
    </lineage>
</organism>
<comment type="subcellular location">
    <subcellularLocation>
        <location evidence="1">Cell membrane</location>
        <topology evidence="1">Multi-pass membrane protein</topology>
    </subcellularLocation>
</comment>
<keyword evidence="2" id="KW-1003">Cell membrane</keyword>
<proteinExistence type="predicted"/>
<dbReference type="PANTHER" id="PTHR30572:SF18">
    <property type="entry name" value="ABC-TYPE MACROLIDE FAMILY EXPORT SYSTEM PERMEASE COMPONENT 2"/>
    <property type="match status" value="1"/>
</dbReference>
<evidence type="ECO:0000256" key="2">
    <source>
        <dbReference type="ARBA" id="ARBA00022475"/>
    </source>
</evidence>